<dbReference type="AlphaFoldDB" id="A0A5P1E5A3"/>
<feature type="compositionally biased region" description="Basic residues" evidence="1">
    <location>
        <begin position="69"/>
        <end position="86"/>
    </location>
</feature>
<evidence type="ECO:0000256" key="1">
    <source>
        <dbReference type="SAM" id="MobiDB-lite"/>
    </source>
</evidence>
<proteinExistence type="predicted"/>
<name>A0A5P1E5A3_ASPOF</name>
<sequence length="136" mass="14789">MNALSSDDEEDQGVSDDRFVNMGTIQDEVERKIYNDDGFDWGLNDDELEVPNIELGGTSVSNENEAHMGSRRKMSVVRGGRGKRHITNGVPTPSATTLSATWEETASQPASITHPPTPSVPESSATQPIARSTNWC</sequence>
<evidence type="ECO:0000313" key="3">
    <source>
        <dbReference type="Proteomes" id="UP000243459"/>
    </source>
</evidence>
<dbReference type="Gramene" id="ONK56657">
    <property type="protein sequence ID" value="ONK56657"/>
    <property type="gene ID" value="A4U43_C10F11300"/>
</dbReference>
<dbReference type="EMBL" id="CM007390">
    <property type="protein sequence ID" value="ONK56657.1"/>
    <property type="molecule type" value="Genomic_DNA"/>
</dbReference>
<reference evidence="3" key="1">
    <citation type="journal article" date="2017" name="Nat. Commun.">
        <title>The asparagus genome sheds light on the origin and evolution of a young Y chromosome.</title>
        <authorList>
            <person name="Harkess A."/>
            <person name="Zhou J."/>
            <person name="Xu C."/>
            <person name="Bowers J.E."/>
            <person name="Van der Hulst R."/>
            <person name="Ayyampalayam S."/>
            <person name="Mercati F."/>
            <person name="Riccardi P."/>
            <person name="McKain M.R."/>
            <person name="Kakrana A."/>
            <person name="Tang H."/>
            <person name="Ray J."/>
            <person name="Groenendijk J."/>
            <person name="Arikit S."/>
            <person name="Mathioni S.M."/>
            <person name="Nakano M."/>
            <person name="Shan H."/>
            <person name="Telgmann-Rauber A."/>
            <person name="Kanno A."/>
            <person name="Yue Z."/>
            <person name="Chen H."/>
            <person name="Li W."/>
            <person name="Chen Y."/>
            <person name="Xu X."/>
            <person name="Zhang Y."/>
            <person name="Luo S."/>
            <person name="Chen H."/>
            <person name="Gao J."/>
            <person name="Mao Z."/>
            <person name="Pires J.C."/>
            <person name="Luo M."/>
            <person name="Kudrna D."/>
            <person name="Wing R.A."/>
            <person name="Meyers B.C."/>
            <person name="Yi K."/>
            <person name="Kong H."/>
            <person name="Lavrijsen P."/>
            <person name="Sunseri F."/>
            <person name="Falavigna A."/>
            <person name="Ye Y."/>
            <person name="Leebens-Mack J.H."/>
            <person name="Chen G."/>
        </authorList>
    </citation>
    <scope>NUCLEOTIDE SEQUENCE [LARGE SCALE GENOMIC DNA]</scope>
    <source>
        <strain evidence="3">cv. DH0086</strain>
    </source>
</reference>
<protein>
    <submittedName>
        <fullName evidence="2">Uncharacterized protein</fullName>
    </submittedName>
</protein>
<feature type="compositionally biased region" description="Acidic residues" evidence="1">
    <location>
        <begin position="1"/>
        <end position="14"/>
    </location>
</feature>
<evidence type="ECO:0000313" key="2">
    <source>
        <dbReference type="EMBL" id="ONK56657.1"/>
    </source>
</evidence>
<gene>
    <name evidence="2" type="ORF">A4U43_C10F11300</name>
</gene>
<feature type="region of interest" description="Disordered" evidence="1">
    <location>
        <begin position="1"/>
        <end position="22"/>
    </location>
</feature>
<accession>A0A5P1E5A3</accession>
<organism evidence="2 3">
    <name type="scientific">Asparagus officinalis</name>
    <name type="common">Garden asparagus</name>
    <dbReference type="NCBI Taxonomy" id="4686"/>
    <lineage>
        <taxon>Eukaryota</taxon>
        <taxon>Viridiplantae</taxon>
        <taxon>Streptophyta</taxon>
        <taxon>Embryophyta</taxon>
        <taxon>Tracheophyta</taxon>
        <taxon>Spermatophyta</taxon>
        <taxon>Magnoliopsida</taxon>
        <taxon>Liliopsida</taxon>
        <taxon>Asparagales</taxon>
        <taxon>Asparagaceae</taxon>
        <taxon>Asparagoideae</taxon>
        <taxon>Asparagus</taxon>
    </lineage>
</organism>
<feature type="compositionally biased region" description="Polar residues" evidence="1">
    <location>
        <begin position="89"/>
        <end position="111"/>
    </location>
</feature>
<feature type="region of interest" description="Disordered" evidence="1">
    <location>
        <begin position="55"/>
        <end position="136"/>
    </location>
</feature>
<keyword evidence="3" id="KW-1185">Reference proteome</keyword>
<feature type="compositionally biased region" description="Polar residues" evidence="1">
    <location>
        <begin position="120"/>
        <end position="136"/>
    </location>
</feature>
<dbReference type="Proteomes" id="UP000243459">
    <property type="component" value="Chromosome 10"/>
</dbReference>